<name>A0A140L371_9FIRM</name>
<dbReference type="OrthoDB" id="1953392at2"/>
<keyword evidence="2" id="KW-1185">Reference proteome</keyword>
<reference evidence="1 2" key="1">
    <citation type="submission" date="2015-12" db="EMBL/GenBank/DDBJ databases">
        <title>Draft genome sequence of the thermoanaerobe Thermotalea metallivorans, an isolate from the runoff channel of the Great Artesian Basin, Australia.</title>
        <authorList>
            <person name="Patel B.K."/>
        </authorList>
    </citation>
    <scope>NUCLEOTIDE SEQUENCE [LARGE SCALE GENOMIC DNA]</scope>
    <source>
        <strain evidence="1 2">B2-1</strain>
    </source>
</reference>
<proteinExistence type="predicted"/>
<evidence type="ECO:0008006" key="3">
    <source>
        <dbReference type="Google" id="ProtNLM"/>
    </source>
</evidence>
<dbReference type="PROSITE" id="PS51257">
    <property type="entry name" value="PROKAR_LIPOPROTEIN"/>
    <property type="match status" value="1"/>
</dbReference>
<dbReference type="RefSeq" id="WP_068556512.1">
    <property type="nucleotide sequence ID" value="NZ_LOEE01000042.1"/>
</dbReference>
<organism evidence="1 2">
    <name type="scientific">Thermotalea metallivorans</name>
    <dbReference type="NCBI Taxonomy" id="520762"/>
    <lineage>
        <taxon>Bacteria</taxon>
        <taxon>Bacillati</taxon>
        <taxon>Bacillota</taxon>
        <taxon>Clostridia</taxon>
        <taxon>Peptostreptococcales</taxon>
        <taxon>Thermotaleaceae</taxon>
        <taxon>Thermotalea</taxon>
    </lineage>
</organism>
<comment type="caution">
    <text evidence="1">The sequence shown here is derived from an EMBL/GenBank/DDBJ whole genome shotgun (WGS) entry which is preliminary data.</text>
</comment>
<dbReference type="Proteomes" id="UP000070456">
    <property type="component" value="Unassembled WGS sequence"/>
</dbReference>
<evidence type="ECO:0000313" key="2">
    <source>
        <dbReference type="Proteomes" id="UP000070456"/>
    </source>
</evidence>
<gene>
    <name evidence="1" type="ORF">AN619_19660</name>
</gene>
<accession>A0A140L371</accession>
<dbReference type="STRING" id="520762.AN619_19660"/>
<evidence type="ECO:0000313" key="1">
    <source>
        <dbReference type="EMBL" id="KXG74996.1"/>
    </source>
</evidence>
<sequence length="168" mass="19110">MMRVKGIAWLIGILFLLAGCSPGQDTLIYKGTGGDWSIALPKTFQKEKEDKNDLLQMDLVIFKDDEGRILNIGEIRDPHMEVSEEALKAEIALDSYLHLERTETIDVKGIGKIYGALIEDHSTARTMLYYKVRLGEKVLTFILYQKDEFTLEEEAQVKGMITTLKKLK</sequence>
<dbReference type="AlphaFoldDB" id="A0A140L371"/>
<protein>
    <recommendedName>
        <fullName evidence="3">Lipoprotein</fullName>
    </recommendedName>
</protein>
<dbReference type="EMBL" id="LOEE01000042">
    <property type="protein sequence ID" value="KXG74996.1"/>
    <property type="molecule type" value="Genomic_DNA"/>
</dbReference>